<dbReference type="PROSITE" id="PS50987">
    <property type="entry name" value="HTH_ARSR_2"/>
    <property type="match status" value="1"/>
</dbReference>
<comment type="caution">
    <text evidence="2">The sequence shown here is derived from an EMBL/GenBank/DDBJ whole genome shotgun (WGS) entry which is preliminary data.</text>
</comment>
<dbReference type="Gene3D" id="1.10.10.10">
    <property type="entry name" value="Winged helix-like DNA-binding domain superfamily/Winged helix DNA-binding domain"/>
    <property type="match status" value="1"/>
</dbReference>
<proteinExistence type="predicted"/>
<dbReference type="InterPro" id="IPR001845">
    <property type="entry name" value="HTH_ArsR_DNA-bd_dom"/>
</dbReference>
<evidence type="ECO:0000259" key="1">
    <source>
        <dbReference type="PROSITE" id="PS50987"/>
    </source>
</evidence>
<organism evidence="2 3">
    <name type="scientific">Natrinema ejinorense</name>
    <dbReference type="NCBI Taxonomy" id="373386"/>
    <lineage>
        <taxon>Archaea</taxon>
        <taxon>Methanobacteriati</taxon>
        <taxon>Methanobacteriota</taxon>
        <taxon>Stenosarchaea group</taxon>
        <taxon>Halobacteria</taxon>
        <taxon>Halobacteriales</taxon>
        <taxon>Natrialbaceae</taxon>
        <taxon>Natrinema</taxon>
    </lineage>
</organism>
<gene>
    <name evidence="2" type="ORF">CP557_05490</name>
</gene>
<dbReference type="Proteomes" id="UP000219689">
    <property type="component" value="Unassembled WGS sequence"/>
</dbReference>
<name>A0A2A5QT70_9EURY</name>
<evidence type="ECO:0000313" key="3">
    <source>
        <dbReference type="Proteomes" id="UP000219689"/>
    </source>
</evidence>
<feature type="domain" description="HTH arsR-type" evidence="1">
    <location>
        <begin position="105"/>
        <end position="181"/>
    </location>
</feature>
<dbReference type="InterPro" id="IPR036388">
    <property type="entry name" value="WH-like_DNA-bd_sf"/>
</dbReference>
<dbReference type="AlphaFoldDB" id="A0A2A5QT70"/>
<evidence type="ECO:0000313" key="2">
    <source>
        <dbReference type="EMBL" id="PCR90040.1"/>
    </source>
</evidence>
<dbReference type="GO" id="GO:0003700">
    <property type="term" value="F:DNA-binding transcription factor activity"/>
    <property type="evidence" value="ECO:0007669"/>
    <property type="project" value="InterPro"/>
</dbReference>
<dbReference type="InterPro" id="IPR055767">
    <property type="entry name" value="DUF7343"/>
</dbReference>
<keyword evidence="3" id="KW-1185">Reference proteome</keyword>
<dbReference type="SUPFAM" id="SSF46785">
    <property type="entry name" value="Winged helix' DNA-binding domain"/>
    <property type="match status" value="1"/>
</dbReference>
<dbReference type="OrthoDB" id="116755at2157"/>
<dbReference type="Pfam" id="PF24034">
    <property type="entry name" value="DUF7343"/>
    <property type="match status" value="1"/>
</dbReference>
<dbReference type="InterPro" id="IPR036390">
    <property type="entry name" value="WH_DNA-bd_sf"/>
</dbReference>
<protein>
    <submittedName>
        <fullName evidence="2">MarR family transcriptional regulator</fullName>
    </submittedName>
</protein>
<dbReference type="EMBL" id="NXNI01000001">
    <property type="protein sequence ID" value="PCR90040.1"/>
    <property type="molecule type" value="Genomic_DNA"/>
</dbReference>
<dbReference type="RefSeq" id="WP_097378984.1">
    <property type="nucleotide sequence ID" value="NZ_NXNI01000001.1"/>
</dbReference>
<reference evidence="2 3" key="1">
    <citation type="submission" date="2017-09" db="EMBL/GenBank/DDBJ databases">
        <title>Genome sequences of Natrinema ejinorence JCM 13890T.</title>
        <authorList>
            <person name="Roh S.W."/>
            <person name="Kim Y.B."/>
            <person name="Kim J.Y."/>
        </authorList>
    </citation>
    <scope>NUCLEOTIDE SEQUENCE [LARGE SCALE GENOMIC DNA]</scope>
    <source>
        <strain evidence="2 3">JCM 13890</strain>
    </source>
</reference>
<accession>A0A2A5QT70</accession>
<sequence>MVLRVLQDTRLVTATVLVASTVVLAGQILNPPRIVVAASGAGADVTAVGSYFTYREIGVVAVAACLCGASAAVLLLQHRSSSAPEPGQSRATTDGRSTLQRSDDLLEARRREWEETTDELADTERVIYETVLDADGVRAQRDIVDETDLSKATVSRTLDTLESKGLVERKRRGTGNVVMLL</sequence>